<organism evidence="1 3">
    <name type="scientific">Burkholderia glumae</name>
    <name type="common">Pseudomonas glumae</name>
    <dbReference type="NCBI Taxonomy" id="337"/>
    <lineage>
        <taxon>Bacteria</taxon>
        <taxon>Pseudomonadati</taxon>
        <taxon>Pseudomonadota</taxon>
        <taxon>Betaproteobacteria</taxon>
        <taxon>Burkholderiales</taxon>
        <taxon>Burkholderiaceae</taxon>
        <taxon>Burkholderia</taxon>
    </lineage>
</organism>
<evidence type="ECO:0000313" key="4">
    <source>
        <dbReference type="Proteomes" id="UP001056386"/>
    </source>
</evidence>
<evidence type="ECO:0000313" key="2">
    <source>
        <dbReference type="EMBL" id="USS47419.1"/>
    </source>
</evidence>
<reference evidence="1 3" key="1">
    <citation type="submission" date="2020-12" db="EMBL/GenBank/DDBJ databases">
        <title>FDA dAtabase for Regulatory Grade micrObial Sequences (FDA-ARGOS): Supporting development and validation of Infectious Disease Dx tests.</title>
        <authorList>
            <person name="Minogue T."/>
            <person name="Wolcott M."/>
            <person name="Wasieloski L."/>
            <person name="Aguilar W."/>
            <person name="Moore D."/>
            <person name="Jaissle J."/>
            <person name="Tallon L."/>
            <person name="Sadzewicz L."/>
            <person name="Zhao X."/>
            <person name="Boylan J."/>
            <person name="Ott S."/>
            <person name="Bowen H."/>
            <person name="Vavikolanu K."/>
            <person name="Mehta A."/>
            <person name="Aluvathingal J."/>
            <person name="Nadendla S."/>
            <person name="Yan Y."/>
            <person name="Sichtig H."/>
        </authorList>
    </citation>
    <scope>NUCLEOTIDE SEQUENCE [LARGE SCALE GENOMIC DNA]</scope>
    <source>
        <strain evidence="1 3">FDAARGOS_949</strain>
    </source>
</reference>
<dbReference type="Proteomes" id="UP000594892">
    <property type="component" value="Chromosome 2"/>
</dbReference>
<gene>
    <name evidence="1" type="ORF">I6H06_12875</name>
    <name evidence="2" type="ORF">NFI99_21500</name>
</gene>
<name>A0AAQ0BSU0_BURGL</name>
<protein>
    <submittedName>
        <fullName evidence="1">Uncharacterized protein</fullName>
    </submittedName>
</protein>
<dbReference type="EMBL" id="CP065601">
    <property type="protein sequence ID" value="QPQ93174.1"/>
    <property type="molecule type" value="Genomic_DNA"/>
</dbReference>
<dbReference type="RefSeq" id="WP_124836406.1">
    <property type="nucleotide sequence ID" value="NZ_CP021074.1"/>
</dbReference>
<keyword evidence="4" id="KW-1185">Reference proteome</keyword>
<dbReference type="AlphaFoldDB" id="A0AAQ0BSU0"/>
<dbReference type="EMBL" id="CP099587">
    <property type="protein sequence ID" value="USS47419.1"/>
    <property type="molecule type" value="Genomic_DNA"/>
</dbReference>
<proteinExistence type="predicted"/>
<dbReference type="Proteomes" id="UP001056386">
    <property type="component" value="Chromosome 1"/>
</dbReference>
<reference evidence="2" key="2">
    <citation type="submission" date="2022-06" db="EMBL/GenBank/DDBJ databases">
        <title>Draft genome sequence of Burkholderia glumae strain GR20004 isolated from rice panicle showing bacterial panicle blight.</title>
        <authorList>
            <person name="Choi S.Y."/>
            <person name="Lee Y.H."/>
        </authorList>
    </citation>
    <scope>NUCLEOTIDE SEQUENCE</scope>
    <source>
        <strain evidence="2">GR20004</strain>
    </source>
</reference>
<dbReference type="GeneID" id="45699102"/>
<evidence type="ECO:0000313" key="3">
    <source>
        <dbReference type="Proteomes" id="UP000594892"/>
    </source>
</evidence>
<sequence>MAFPQALLPMRIPAQAAMRRADAPLDNLRHGTAGSGLSPCLHRPAALYGKKSVLCAAVFTATQTITCVARVIEPVTQEST</sequence>
<evidence type="ECO:0000313" key="1">
    <source>
        <dbReference type="EMBL" id="QPQ93174.1"/>
    </source>
</evidence>
<accession>A0AAQ0BSU0</accession>